<keyword evidence="2" id="KW-1185">Reference proteome</keyword>
<proteinExistence type="predicted"/>
<sequence>MKTLRSFAIALSVFTVLLLAAGQLGFLAGTAPGDLGVKAGRLKPPSLAPNSVSSQASLYPDHPQLGYASIAPLAYQGDGTAAMAKLASILKNTAGTVLVTATDHYLYAQSSTRWLRFTDDVEFWLDDTAKVIHVRSASRIGRGDWGVNRNQVEAIRSQFMQN</sequence>
<evidence type="ECO:0000313" key="1">
    <source>
        <dbReference type="EMBL" id="MDR7304983.1"/>
    </source>
</evidence>
<dbReference type="PANTHER" id="PTHR34801:SF6">
    <property type="entry name" value="SLL1620 PROTEIN"/>
    <property type="match status" value="1"/>
</dbReference>
<evidence type="ECO:0000313" key="2">
    <source>
        <dbReference type="Proteomes" id="UP001268089"/>
    </source>
</evidence>
<dbReference type="Proteomes" id="UP001268089">
    <property type="component" value="Unassembled WGS sequence"/>
</dbReference>
<dbReference type="PIRSF" id="PIRSF026426">
    <property type="entry name" value="DUF1499"/>
    <property type="match status" value="1"/>
</dbReference>
<accession>A0ABU1ZHY9</accession>
<name>A0ABU1ZHY9_9BURK</name>
<protein>
    <submittedName>
        <fullName evidence="1">Uncharacterized protein (DUF1499 family)</fullName>
    </submittedName>
</protein>
<reference evidence="1 2" key="1">
    <citation type="submission" date="2023-07" db="EMBL/GenBank/DDBJ databases">
        <title>Sorghum-associated microbial communities from plants grown in Nebraska, USA.</title>
        <authorList>
            <person name="Schachtman D."/>
        </authorList>
    </citation>
    <scope>NUCLEOTIDE SEQUENCE [LARGE SCALE GENOMIC DNA]</scope>
    <source>
        <strain evidence="1 2">BE308</strain>
    </source>
</reference>
<dbReference type="EMBL" id="JAVDXO010000001">
    <property type="protein sequence ID" value="MDR7304983.1"/>
    <property type="molecule type" value="Genomic_DNA"/>
</dbReference>
<dbReference type="InterPro" id="IPR010865">
    <property type="entry name" value="DUF1499"/>
</dbReference>
<comment type="caution">
    <text evidence="1">The sequence shown here is derived from an EMBL/GenBank/DDBJ whole genome shotgun (WGS) entry which is preliminary data.</text>
</comment>
<dbReference type="RefSeq" id="WP_310338648.1">
    <property type="nucleotide sequence ID" value="NZ_JAVDXO010000001.1"/>
</dbReference>
<dbReference type="Pfam" id="PF07386">
    <property type="entry name" value="DUF1499"/>
    <property type="match status" value="1"/>
</dbReference>
<dbReference type="PANTHER" id="PTHR34801">
    <property type="entry name" value="EXPRESSED PROTEIN"/>
    <property type="match status" value="1"/>
</dbReference>
<organism evidence="1 2">
    <name type="scientific">Rhodoferax saidenbachensis</name>
    <dbReference type="NCBI Taxonomy" id="1484693"/>
    <lineage>
        <taxon>Bacteria</taxon>
        <taxon>Pseudomonadati</taxon>
        <taxon>Pseudomonadota</taxon>
        <taxon>Betaproteobacteria</taxon>
        <taxon>Burkholderiales</taxon>
        <taxon>Comamonadaceae</taxon>
        <taxon>Rhodoferax</taxon>
    </lineage>
</organism>
<gene>
    <name evidence="1" type="ORF">J2X15_000249</name>
</gene>